<keyword evidence="3" id="KW-1185">Reference proteome</keyword>
<feature type="compositionally biased region" description="Polar residues" evidence="1">
    <location>
        <begin position="288"/>
        <end position="298"/>
    </location>
</feature>
<evidence type="ECO:0008006" key="4">
    <source>
        <dbReference type="Google" id="ProtNLM"/>
    </source>
</evidence>
<dbReference type="InterPro" id="IPR013083">
    <property type="entry name" value="Znf_RING/FYVE/PHD"/>
</dbReference>
<evidence type="ECO:0000256" key="1">
    <source>
        <dbReference type="SAM" id="MobiDB-lite"/>
    </source>
</evidence>
<dbReference type="EMBL" id="KB742772">
    <property type="protein sequence ID" value="EOB04656.1"/>
    <property type="molecule type" value="Genomic_DNA"/>
</dbReference>
<evidence type="ECO:0000313" key="3">
    <source>
        <dbReference type="Proteomes" id="UP000296049"/>
    </source>
</evidence>
<organism evidence="2 3">
    <name type="scientific">Anas platyrhynchos</name>
    <name type="common">Mallard</name>
    <name type="synonym">Anas boschas</name>
    <dbReference type="NCBI Taxonomy" id="8839"/>
    <lineage>
        <taxon>Eukaryota</taxon>
        <taxon>Metazoa</taxon>
        <taxon>Chordata</taxon>
        <taxon>Craniata</taxon>
        <taxon>Vertebrata</taxon>
        <taxon>Euteleostomi</taxon>
        <taxon>Archelosauria</taxon>
        <taxon>Archosauria</taxon>
        <taxon>Dinosauria</taxon>
        <taxon>Saurischia</taxon>
        <taxon>Theropoda</taxon>
        <taxon>Coelurosauria</taxon>
        <taxon>Aves</taxon>
        <taxon>Neognathae</taxon>
        <taxon>Galloanserae</taxon>
        <taxon>Anseriformes</taxon>
        <taxon>Anatidae</taxon>
        <taxon>Anatinae</taxon>
        <taxon>Anas</taxon>
    </lineage>
</organism>
<gene>
    <name evidence="2" type="ORF">Anapl_15300</name>
</gene>
<feature type="region of interest" description="Disordered" evidence="1">
    <location>
        <begin position="492"/>
        <end position="530"/>
    </location>
</feature>
<sequence length="574" mass="63163">MASKGAKAFKNSHRGKGTCASSCTEAMTGTSERGANSSPRNRLASLEESRQQQITMDPVLIPVFQERCTWRSHFMSEFSHNSHHRVTVTLWPRKTQLAIRAPSIQPVLGLASGTREVEVPLLKRERQDIEVLLVECKTSAGGPRVFEVLPSTRKGGAEDQRCLIPACRQSSFPREDKHLHARAAMGTMSNPCQELPEEAPREETCTTCLGLLADAAHVDPCGHSFCMEYIQPWGAHRATCFLCCRPIIAIVRLVSHPVRDTSARWPWGRFQSNTGLGRQQQQQQRRQSSMTEQSSTGGVTAKAFDGCSSRGARGIAVGSVKQPTAPSLSGKPHVSDCGPTWLFKSSEIANQYLDDRRCKLGVVISAIHPPSPLSSADVCSGCIPTNAESGPIVRMHNFPCCTDTGNDWMRATELAKLTSEGKENTTDSTLKPVGHLSTGDVLKRPSMRTEESGEKLTTWAQGNWTKKVGTCTRNQESFKEYQSCLKTFLPSAANSSREPQHRKGQKRHSRISAMQAGESKEEEDGEIPKQQIPFFFSPEDSCKPPCSSGRVFYSSLNGGAPKTQNKEQKEMTEK</sequence>
<accession>R0K3K8</accession>
<name>R0K3K8_ANAPL</name>
<dbReference type="SUPFAM" id="SSF57850">
    <property type="entry name" value="RING/U-box"/>
    <property type="match status" value="1"/>
</dbReference>
<feature type="compositionally biased region" description="Basic and acidic residues" evidence="1">
    <location>
        <begin position="564"/>
        <end position="574"/>
    </location>
</feature>
<feature type="region of interest" description="Disordered" evidence="1">
    <location>
        <begin position="553"/>
        <end position="574"/>
    </location>
</feature>
<feature type="region of interest" description="Disordered" evidence="1">
    <location>
        <begin position="1"/>
        <end position="49"/>
    </location>
</feature>
<reference evidence="3" key="1">
    <citation type="journal article" date="2013" name="Nat. Genet.">
        <title>The duck genome and transcriptome provide insight into an avian influenza virus reservoir species.</title>
        <authorList>
            <person name="Huang Y."/>
            <person name="Li Y."/>
            <person name="Burt D.W."/>
            <person name="Chen H."/>
            <person name="Zhang Y."/>
            <person name="Qian W."/>
            <person name="Kim H."/>
            <person name="Gan S."/>
            <person name="Zhao Y."/>
            <person name="Li J."/>
            <person name="Yi K."/>
            <person name="Feng H."/>
            <person name="Zhu P."/>
            <person name="Li B."/>
            <person name="Liu Q."/>
            <person name="Fairley S."/>
            <person name="Magor K.E."/>
            <person name="Du Z."/>
            <person name="Hu X."/>
            <person name="Goodman L."/>
            <person name="Tafer H."/>
            <person name="Vignal A."/>
            <person name="Lee T."/>
            <person name="Kim K.W."/>
            <person name="Sheng Z."/>
            <person name="An Y."/>
            <person name="Searle S."/>
            <person name="Herrero J."/>
            <person name="Groenen M.A."/>
            <person name="Crooijmans R.P."/>
            <person name="Faraut T."/>
            <person name="Cai Q."/>
            <person name="Webster R.G."/>
            <person name="Aldridge J.R."/>
            <person name="Warren W.C."/>
            <person name="Bartschat S."/>
            <person name="Kehr S."/>
            <person name="Marz M."/>
            <person name="Stadler P.F."/>
            <person name="Smith J."/>
            <person name="Kraus R.H."/>
            <person name="Zhao Y."/>
            <person name="Ren L."/>
            <person name="Fei J."/>
            <person name="Morisson M."/>
            <person name="Kaiser P."/>
            <person name="Griffin D.K."/>
            <person name="Rao M."/>
            <person name="Pitel F."/>
            <person name="Wang J."/>
            <person name="Li N."/>
        </authorList>
    </citation>
    <scope>NUCLEOTIDE SEQUENCE [LARGE SCALE GENOMIC DNA]</scope>
</reference>
<feature type="compositionally biased region" description="Low complexity" evidence="1">
    <location>
        <begin position="278"/>
        <end position="287"/>
    </location>
</feature>
<dbReference type="Gene3D" id="3.30.40.10">
    <property type="entry name" value="Zinc/RING finger domain, C3HC4 (zinc finger)"/>
    <property type="match status" value="1"/>
</dbReference>
<dbReference type="Proteomes" id="UP000296049">
    <property type="component" value="Unassembled WGS sequence"/>
</dbReference>
<feature type="compositionally biased region" description="Basic residues" evidence="1">
    <location>
        <begin position="500"/>
        <end position="510"/>
    </location>
</feature>
<dbReference type="AlphaFoldDB" id="R0K3K8"/>
<proteinExistence type="predicted"/>
<evidence type="ECO:0000313" key="2">
    <source>
        <dbReference type="EMBL" id="EOB04656.1"/>
    </source>
</evidence>
<feature type="compositionally biased region" description="Polar residues" evidence="1">
    <location>
        <begin position="19"/>
        <end position="40"/>
    </location>
</feature>
<protein>
    <recommendedName>
        <fullName evidence="4">RING-type domain-containing protein</fullName>
    </recommendedName>
</protein>
<feature type="region of interest" description="Disordered" evidence="1">
    <location>
        <begin position="269"/>
        <end position="301"/>
    </location>
</feature>
<feature type="region of interest" description="Disordered" evidence="1">
    <location>
        <begin position="418"/>
        <end position="440"/>
    </location>
</feature>